<evidence type="ECO:0000313" key="2">
    <source>
        <dbReference type="Proteomes" id="UP000694723"/>
    </source>
</evidence>
<dbReference type="Ensembl" id="ENSSSCT00060098025.1">
    <property type="protein sequence ID" value="ENSSSCP00060042493.1"/>
    <property type="gene ID" value="ENSSSCG00060071775.1"/>
</dbReference>
<organism evidence="1 2">
    <name type="scientific">Sus scrofa</name>
    <name type="common">Pig</name>
    <dbReference type="NCBI Taxonomy" id="9823"/>
    <lineage>
        <taxon>Eukaryota</taxon>
        <taxon>Metazoa</taxon>
        <taxon>Chordata</taxon>
        <taxon>Craniata</taxon>
        <taxon>Vertebrata</taxon>
        <taxon>Euteleostomi</taxon>
        <taxon>Mammalia</taxon>
        <taxon>Eutheria</taxon>
        <taxon>Laurasiatheria</taxon>
        <taxon>Artiodactyla</taxon>
        <taxon>Suina</taxon>
        <taxon>Suidae</taxon>
        <taxon>Sus</taxon>
    </lineage>
</organism>
<gene>
    <name evidence="1" type="primary">IAPP</name>
</gene>
<name>A0A8D0M9Y0_PIG</name>
<dbReference type="Proteomes" id="UP000694723">
    <property type="component" value="Unplaced"/>
</dbReference>
<dbReference type="AlphaFoldDB" id="A0A8D0M9Y0"/>
<sequence>MSILKLPVILIVFSVALNHLEATTSIEKQEWLVPVLPRNMLLELKGAKTESEINPKVIRWKNRNATWPLVQLNTWQIF</sequence>
<reference evidence="1" key="1">
    <citation type="submission" date="2025-08" db="UniProtKB">
        <authorList>
            <consortium name="Ensembl"/>
        </authorList>
    </citation>
    <scope>IDENTIFICATION</scope>
</reference>
<evidence type="ECO:0000313" key="1">
    <source>
        <dbReference type="Ensembl" id="ENSSSCP00060042493.1"/>
    </source>
</evidence>
<accession>A0A8D0M9Y0</accession>
<protein>
    <submittedName>
        <fullName evidence="1">Islet amyloid polypeptide</fullName>
    </submittedName>
</protein>
<proteinExistence type="predicted"/>